<evidence type="ECO:0000313" key="1">
    <source>
        <dbReference type="EMBL" id="KAI4464314.1"/>
    </source>
</evidence>
<keyword evidence="1" id="KW-0240">DNA-directed RNA polymerase</keyword>
<gene>
    <name evidence="1" type="ORF">MML48_3g00013769</name>
</gene>
<comment type="caution">
    <text evidence="1">The sequence shown here is derived from an EMBL/GenBank/DDBJ whole genome shotgun (WGS) entry which is preliminary data.</text>
</comment>
<reference evidence="1" key="1">
    <citation type="submission" date="2022-04" db="EMBL/GenBank/DDBJ databases">
        <title>Chromosome-scale genome assembly of Holotrichia oblita Faldermann.</title>
        <authorList>
            <person name="Rongchong L."/>
        </authorList>
    </citation>
    <scope>NUCLEOTIDE SEQUENCE</scope>
    <source>
        <strain evidence="1">81SQS9</strain>
    </source>
</reference>
<proteinExistence type="predicted"/>
<keyword evidence="1" id="KW-0804">Transcription</keyword>
<accession>A0ACB9TC73</accession>
<sequence length="315" mass="37144">MTITKFQITINRAHIFLDSCKLETFRGGVMEHTNTQRSTVYYSIPDGKGVHVQVCRKTFTEIFDLSHKRVQVLTKKKQLGHTVYVDKRGSAKKPRKYLPELREHVRAHIEAFPVEENHYSRKKSQKKFLRPDLNMNRLYIAFKKKYPETIASYRFFCDTFKKDYPNLRFGRPRSDTCSNCDLYQNKIKNSPSPIDKAQFRQKLELHQRKPECARTVMKEDEVKSQEPTSINSVIKRPDFKDFQKACDSVLNTTKLSIASVCWIQISKECPTKVKTKKTFSNMEDWTVCNVLKKVHKQDFRRQVEKFGRYVELHSS</sequence>
<keyword evidence="2" id="KW-1185">Reference proteome</keyword>
<dbReference type="EMBL" id="CM043017">
    <property type="protein sequence ID" value="KAI4464314.1"/>
    <property type="molecule type" value="Genomic_DNA"/>
</dbReference>
<dbReference type="Proteomes" id="UP001056778">
    <property type="component" value="Chromosome 3"/>
</dbReference>
<evidence type="ECO:0000313" key="2">
    <source>
        <dbReference type="Proteomes" id="UP001056778"/>
    </source>
</evidence>
<protein>
    <submittedName>
        <fullName evidence="1">Dna-directed rna polymerases i ii and iii subunit rpabc2</fullName>
    </submittedName>
</protein>
<name>A0ACB9TC73_HOLOL</name>
<organism evidence="1 2">
    <name type="scientific">Holotrichia oblita</name>
    <name type="common">Chafer beetle</name>
    <dbReference type="NCBI Taxonomy" id="644536"/>
    <lineage>
        <taxon>Eukaryota</taxon>
        <taxon>Metazoa</taxon>
        <taxon>Ecdysozoa</taxon>
        <taxon>Arthropoda</taxon>
        <taxon>Hexapoda</taxon>
        <taxon>Insecta</taxon>
        <taxon>Pterygota</taxon>
        <taxon>Neoptera</taxon>
        <taxon>Endopterygota</taxon>
        <taxon>Coleoptera</taxon>
        <taxon>Polyphaga</taxon>
        <taxon>Scarabaeiformia</taxon>
        <taxon>Scarabaeidae</taxon>
        <taxon>Melolonthinae</taxon>
        <taxon>Holotrichia</taxon>
    </lineage>
</organism>